<keyword evidence="2" id="KW-1133">Transmembrane helix</keyword>
<proteinExistence type="predicted"/>
<keyword evidence="2" id="KW-0812">Transmembrane</keyword>
<keyword evidence="4" id="KW-1185">Reference proteome</keyword>
<comment type="caution">
    <text evidence="3">The sequence shown here is derived from an EMBL/GenBank/DDBJ whole genome shotgun (WGS) entry which is preliminary data.</text>
</comment>
<protein>
    <submittedName>
        <fullName evidence="3">DUF4203 domain-containing protein</fullName>
    </submittedName>
</protein>
<reference evidence="3 4" key="1">
    <citation type="submission" date="2019-03" db="EMBL/GenBank/DDBJ databases">
        <title>Genomic features of bacteria from cold environments.</title>
        <authorList>
            <person name="Shen L."/>
        </authorList>
    </citation>
    <scope>NUCLEOTIDE SEQUENCE [LARGE SCALE GENOMIC DNA]</scope>
    <source>
        <strain evidence="4">T3246-1</strain>
    </source>
</reference>
<feature type="transmembrane region" description="Helical" evidence="2">
    <location>
        <begin position="89"/>
        <end position="115"/>
    </location>
</feature>
<evidence type="ECO:0000256" key="1">
    <source>
        <dbReference type="SAM" id="MobiDB-lite"/>
    </source>
</evidence>
<dbReference type="EMBL" id="SMNA01000012">
    <property type="protein sequence ID" value="TDE89494.1"/>
    <property type="molecule type" value="Genomic_DNA"/>
</dbReference>
<name>A0ABY2DYD6_9MICO</name>
<feature type="transmembrane region" description="Helical" evidence="2">
    <location>
        <begin position="57"/>
        <end position="77"/>
    </location>
</feature>
<feature type="transmembrane region" description="Helical" evidence="2">
    <location>
        <begin position="162"/>
        <end position="183"/>
    </location>
</feature>
<evidence type="ECO:0000256" key="2">
    <source>
        <dbReference type="SAM" id="Phobius"/>
    </source>
</evidence>
<accession>A0ABY2DYD6</accession>
<feature type="transmembrane region" description="Helical" evidence="2">
    <location>
        <begin position="135"/>
        <end position="155"/>
    </location>
</feature>
<evidence type="ECO:0000313" key="3">
    <source>
        <dbReference type="EMBL" id="TDE89494.1"/>
    </source>
</evidence>
<feature type="region of interest" description="Disordered" evidence="1">
    <location>
        <begin position="1"/>
        <end position="22"/>
    </location>
</feature>
<sequence>MIGTIGGTGRARTPPSIWRRRAPTRRRPNVTDMIVGALALILGLLLCFRGSSAMRGLLALWGAAIGFGLGVVLVAAVADEGYLATGAAWFAAIVLAVVFGALAYAFYAVAVVLAFVSMGYVLGQTIAVAFGVSQVWLLIVLGVLGGLVLGVLAILTNLPELVLIVISALAGAAVAVAGALILLDTLDLDGLTQTQFRIADQPLWYVVQLVLAVLGIVVQIRYDRRRKLSTVRTSWAAAGR</sequence>
<organism evidence="3 4">
    <name type="scientific">Occultella glacieicola</name>
    <dbReference type="NCBI Taxonomy" id="2518684"/>
    <lineage>
        <taxon>Bacteria</taxon>
        <taxon>Bacillati</taxon>
        <taxon>Actinomycetota</taxon>
        <taxon>Actinomycetes</taxon>
        <taxon>Micrococcales</taxon>
        <taxon>Ruaniaceae</taxon>
        <taxon>Occultella</taxon>
    </lineage>
</organism>
<dbReference type="Proteomes" id="UP000504882">
    <property type="component" value="Unassembled WGS sequence"/>
</dbReference>
<feature type="transmembrane region" description="Helical" evidence="2">
    <location>
        <begin position="30"/>
        <end position="51"/>
    </location>
</feature>
<evidence type="ECO:0000313" key="4">
    <source>
        <dbReference type="Proteomes" id="UP000504882"/>
    </source>
</evidence>
<gene>
    <name evidence="3" type="ORF">EXU48_20220</name>
</gene>
<feature type="transmembrane region" description="Helical" evidence="2">
    <location>
        <begin position="203"/>
        <end position="222"/>
    </location>
</feature>
<keyword evidence="2" id="KW-0472">Membrane</keyword>